<dbReference type="InterPro" id="IPR052155">
    <property type="entry name" value="Biofilm_reg_signaling"/>
</dbReference>
<feature type="transmembrane region" description="Helical" evidence="1">
    <location>
        <begin position="300"/>
        <end position="325"/>
    </location>
</feature>
<dbReference type="SMART" id="SM00267">
    <property type="entry name" value="GGDEF"/>
    <property type="match status" value="1"/>
</dbReference>
<dbReference type="InterPro" id="IPR035965">
    <property type="entry name" value="PAS-like_dom_sf"/>
</dbReference>
<dbReference type="NCBIfam" id="TIGR00229">
    <property type="entry name" value="sensory_box"/>
    <property type="match status" value="1"/>
</dbReference>
<evidence type="ECO:0000313" key="3">
    <source>
        <dbReference type="EMBL" id="URI08595.1"/>
    </source>
</evidence>
<keyword evidence="1" id="KW-0472">Membrane</keyword>
<evidence type="ECO:0000313" key="4">
    <source>
        <dbReference type="Proteomes" id="UP001056201"/>
    </source>
</evidence>
<evidence type="ECO:0000259" key="2">
    <source>
        <dbReference type="PROSITE" id="PS50887"/>
    </source>
</evidence>
<reference evidence="3" key="1">
    <citation type="submission" date="2022-05" db="EMBL/GenBank/DDBJ databases">
        <title>An RpoN-dependent PEP-CTERM gene is involved in floc formation of an Aquincola tertiaricarbonis strain.</title>
        <authorList>
            <person name="Qiu D."/>
            <person name="Xia M."/>
        </authorList>
    </citation>
    <scope>NUCLEOTIDE SEQUENCE</scope>
    <source>
        <strain evidence="3">RN12</strain>
    </source>
</reference>
<keyword evidence="3" id="KW-0808">Transferase</keyword>
<keyword evidence="4" id="KW-1185">Reference proteome</keyword>
<dbReference type="InterPro" id="IPR043128">
    <property type="entry name" value="Rev_trsase/Diguanyl_cyclase"/>
</dbReference>
<keyword evidence="1" id="KW-1133">Transmembrane helix</keyword>
<proteinExistence type="predicted"/>
<dbReference type="CDD" id="cd01949">
    <property type="entry name" value="GGDEF"/>
    <property type="match status" value="1"/>
</dbReference>
<dbReference type="Pfam" id="PF13426">
    <property type="entry name" value="PAS_9"/>
    <property type="match status" value="1"/>
</dbReference>
<dbReference type="EMBL" id="CP097636">
    <property type="protein sequence ID" value="URI08595.1"/>
    <property type="molecule type" value="Genomic_DNA"/>
</dbReference>
<dbReference type="Pfam" id="PF00990">
    <property type="entry name" value="GGDEF"/>
    <property type="match status" value="1"/>
</dbReference>
<dbReference type="RefSeq" id="WP_250196817.1">
    <property type="nucleotide sequence ID" value="NZ_CP097636.1"/>
</dbReference>
<dbReference type="InterPro" id="IPR000014">
    <property type="entry name" value="PAS"/>
</dbReference>
<keyword evidence="3" id="KW-0548">Nucleotidyltransferase</keyword>
<dbReference type="CDD" id="cd00130">
    <property type="entry name" value="PAS"/>
    <property type="match status" value="1"/>
</dbReference>
<dbReference type="GO" id="GO:0052621">
    <property type="term" value="F:diguanylate cyclase activity"/>
    <property type="evidence" value="ECO:0007669"/>
    <property type="project" value="UniProtKB-EC"/>
</dbReference>
<sequence length="655" mass="71825">MSTTTAQNLVDRVAGKRRRLLRGLVLANLAVALLLGGLVLAVLVSSKRAYESRARDMAERLVSIAQLNIASELSQVDAVMRATLDDLQRRGDGWPSEDARVQQLLADRLRLLQGVESLQLADAQGQVRWGAPAREAARIDDREFFQQAVVHGGGQALLAGPLRSGSSGRWVLVVVRPIRLEGRFVGTLHATLGVGHFEQLFSHYDLSARDAMTLRTQGDLRLVARRSPGSGLQGEVGATQVSQMLRDTVSRFPGSGSYISQVPIDGELRTTAYRAVSGWPLVVFAGVNHERFFQPWRHQVLSVSLVAALAWSLTAAAAVAVYRFALREAGAMQSIAAHVLQQQQSQHRISELLQEQAAMLNNDLVGMIKVQGRVLTWKNRAFERMLGYRAGELEGRPMRELYPDQEEFDRVGREAYPHLARGSNCRLQVRMRCKNGQSIWVDLNGMPLSETESFWMALDVTATRQVHETLQHAAFHDVLTQLPNRALLLQRLQHSLAQPRRPADEVAVCYLDLDGFKAVNDALGHDAGDALLVQLARRMAGQLREEDTVARIGGDEFVVVLGPMPADDWRRVLDRVAAAINQPVTLGDGRIVRVGASVGVAVAGEVLAHDAAPDRAPRPAELLSRADQAMLAAKREGKGRWRLADSALTEAAGQG</sequence>
<accession>A0ABY4S8R1</accession>
<dbReference type="InterPro" id="IPR029787">
    <property type="entry name" value="Nucleotide_cyclase"/>
</dbReference>
<keyword evidence="1" id="KW-0812">Transmembrane</keyword>
<dbReference type="SUPFAM" id="SSF55785">
    <property type="entry name" value="PYP-like sensor domain (PAS domain)"/>
    <property type="match status" value="1"/>
</dbReference>
<feature type="domain" description="GGDEF" evidence="2">
    <location>
        <begin position="504"/>
        <end position="646"/>
    </location>
</feature>
<dbReference type="Gene3D" id="3.30.450.20">
    <property type="entry name" value="PAS domain"/>
    <property type="match status" value="3"/>
</dbReference>
<dbReference type="PANTHER" id="PTHR44757">
    <property type="entry name" value="DIGUANYLATE CYCLASE DGCP"/>
    <property type="match status" value="1"/>
</dbReference>
<gene>
    <name evidence="3" type="ORF">MW290_23735</name>
</gene>
<dbReference type="Proteomes" id="UP001056201">
    <property type="component" value="Chromosome 2"/>
</dbReference>
<feature type="transmembrane region" description="Helical" evidence="1">
    <location>
        <begin position="20"/>
        <end position="45"/>
    </location>
</feature>
<protein>
    <submittedName>
        <fullName evidence="3">Diguanylate cyclase</fullName>
        <ecNumber evidence="3">2.7.7.65</ecNumber>
    </submittedName>
</protein>
<organism evidence="3 4">
    <name type="scientific">Aquincola tertiaricarbonis</name>
    <dbReference type="NCBI Taxonomy" id="391953"/>
    <lineage>
        <taxon>Bacteria</taxon>
        <taxon>Pseudomonadati</taxon>
        <taxon>Pseudomonadota</taxon>
        <taxon>Betaproteobacteria</taxon>
        <taxon>Burkholderiales</taxon>
        <taxon>Sphaerotilaceae</taxon>
        <taxon>Aquincola</taxon>
    </lineage>
</organism>
<dbReference type="PANTHER" id="PTHR44757:SF2">
    <property type="entry name" value="BIOFILM ARCHITECTURE MAINTENANCE PROTEIN MBAA"/>
    <property type="match status" value="1"/>
</dbReference>
<dbReference type="NCBIfam" id="TIGR00254">
    <property type="entry name" value="GGDEF"/>
    <property type="match status" value="1"/>
</dbReference>
<dbReference type="InterPro" id="IPR000160">
    <property type="entry name" value="GGDEF_dom"/>
</dbReference>
<dbReference type="Gene3D" id="3.30.70.270">
    <property type="match status" value="1"/>
</dbReference>
<name>A0ABY4S8R1_AQUTE</name>
<dbReference type="SUPFAM" id="SSF55073">
    <property type="entry name" value="Nucleotide cyclase"/>
    <property type="match status" value="1"/>
</dbReference>
<dbReference type="EC" id="2.7.7.65" evidence="3"/>
<dbReference type="CDD" id="cd12915">
    <property type="entry name" value="PDC2_DGC_like"/>
    <property type="match status" value="1"/>
</dbReference>
<evidence type="ECO:0000256" key="1">
    <source>
        <dbReference type="SAM" id="Phobius"/>
    </source>
</evidence>
<dbReference type="CDD" id="cd12914">
    <property type="entry name" value="PDC1_DGC_like"/>
    <property type="match status" value="1"/>
</dbReference>
<dbReference type="PROSITE" id="PS50887">
    <property type="entry name" value="GGDEF"/>
    <property type="match status" value="1"/>
</dbReference>